<dbReference type="InterPro" id="IPR053144">
    <property type="entry name" value="Acetyltransferase_Butenolide"/>
</dbReference>
<proteinExistence type="predicted"/>
<dbReference type="Gene3D" id="3.40.630.30">
    <property type="match status" value="1"/>
</dbReference>
<gene>
    <name evidence="2" type="ORF">VB248_01615</name>
</gene>
<dbReference type="InterPro" id="IPR000182">
    <property type="entry name" value="GNAT_dom"/>
</dbReference>
<evidence type="ECO:0000313" key="2">
    <source>
        <dbReference type="EMBL" id="MEA5137809.1"/>
    </source>
</evidence>
<dbReference type="Proteomes" id="UP001302949">
    <property type="component" value="Unassembled WGS sequence"/>
</dbReference>
<dbReference type="EMBL" id="JAYFUM010000001">
    <property type="protein sequence ID" value="MEA5137809.1"/>
    <property type="molecule type" value="Genomic_DNA"/>
</dbReference>
<dbReference type="InterPro" id="IPR016181">
    <property type="entry name" value="Acyl_CoA_acyltransferase"/>
</dbReference>
<dbReference type="PANTHER" id="PTHR43233:SF1">
    <property type="entry name" value="FAMILY N-ACETYLTRANSFERASE, PUTATIVE (AFU_ORTHOLOGUE AFUA_6G03350)-RELATED"/>
    <property type="match status" value="1"/>
</dbReference>
<feature type="domain" description="N-acetyltransferase" evidence="1">
    <location>
        <begin position="13"/>
        <end position="145"/>
    </location>
</feature>
<organism evidence="2 3">
    <name type="scientific">Arcicella rigui</name>
    <dbReference type="NCBI Taxonomy" id="797020"/>
    <lineage>
        <taxon>Bacteria</taxon>
        <taxon>Pseudomonadati</taxon>
        <taxon>Bacteroidota</taxon>
        <taxon>Cytophagia</taxon>
        <taxon>Cytophagales</taxon>
        <taxon>Flectobacillaceae</taxon>
        <taxon>Arcicella</taxon>
    </lineage>
</organism>
<dbReference type="Pfam" id="PF13508">
    <property type="entry name" value="Acetyltransf_7"/>
    <property type="match status" value="1"/>
</dbReference>
<name>A0ABU5Q4Q3_9BACT</name>
<reference evidence="2 3" key="1">
    <citation type="submission" date="2023-12" db="EMBL/GenBank/DDBJ databases">
        <title>Novel species of the genus Arcicella isolated from rivers.</title>
        <authorList>
            <person name="Lu H."/>
        </authorList>
    </citation>
    <scope>NUCLEOTIDE SEQUENCE [LARGE SCALE GENOMIC DNA]</scope>
    <source>
        <strain evidence="2 3">KCTC 23307</strain>
    </source>
</reference>
<dbReference type="SUPFAM" id="SSF55729">
    <property type="entry name" value="Acyl-CoA N-acyltransferases (Nat)"/>
    <property type="match status" value="1"/>
</dbReference>
<sequence>MFEVQKDDFLISTDKSKLKIDVIHDYLANRSYWAKGIPVEIVQRSIAHSIAFGIYHQQENTLTQIGFCRVTSDLATFAYLADVFVLEEYRGNGLSKFLVESVLKHPDLQGLRRWVLATWDAHGLYAQFGFEPLDKPEHFMQIKAGNPYGSFEQ</sequence>
<dbReference type="PROSITE" id="PS51186">
    <property type="entry name" value="GNAT"/>
    <property type="match status" value="1"/>
</dbReference>
<protein>
    <submittedName>
        <fullName evidence="2">GNAT family N-acetyltransferase</fullName>
    </submittedName>
</protein>
<dbReference type="RefSeq" id="WP_323294975.1">
    <property type="nucleotide sequence ID" value="NZ_JAYFUM010000001.1"/>
</dbReference>
<evidence type="ECO:0000313" key="3">
    <source>
        <dbReference type="Proteomes" id="UP001302949"/>
    </source>
</evidence>
<dbReference type="PANTHER" id="PTHR43233">
    <property type="entry name" value="FAMILY N-ACETYLTRANSFERASE, PUTATIVE (AFU_ORTHOLOGUE AFUA_6G03350)-RELATED"/>
    <property type="match status" value="1"/>
</dbReference>
<evidence type="ECO:0000259" key="1">
    <source>
        <dbReference type="PROSITE" id="PS51186"/>
    </source>
</evidence>
<accession>A0ABU5Q4Q3</accession>
<comment type="caution">
    <text evidence="2">The sequence shown here is derived from an EMBL/GenBank/DDBJ whole genome shotgun (WGS) entry which is preliminary data.</text>
</comment>
<dbReference type="CDD" id="cd04301">
    <property type="entry name" value="NAT_SF"/>
    <property type="match status" value="1"/>
</dbReference>
<keyword evidence="3" id="KW-1185">Reference proteome</keyword>